<dbReference type="OrthoDB" id="1456570at2"/>
<keyword evidence="3" id="KW-1185">Reference proteome</keyword>
<evidence type="ECO:0000313" key="2">
    <source>
        <dbReference type="EMBL" id="EGC02720.1"/>
    </source>
</evidence>
<name>E9SDB4_RUMAL</name>
<organism evidence="2 3">
    <name type="scientific">Ruminococcus albus 8</name>
    <dbReference type="NCBI Taxonomy" id="246199"/>
    <lineage>
        <taxon>Bacteria</taxon>
        <taxon>Bacillati</taxon>
        <taxon>Bacillota</taxon>
        <taxon>Clostridia</taxon>
        <taxon>Eubacteriales</taxon>
        <taxon>Oscillospiraceae</taxon>
        <taxon>Ruminococcus</taxon>
    </lineage>
</organism>
<dbReference type="Pfam" id="PF14206">
    <property type="entry name" value="Cys_rich_CPCC"/>
    <property type="match status" value="1"/>
</dbReference>
<proteinExistence type="predicted"/>
<dbReference type="Proteomes" id="UP000004259">
    <property type="component" value="Unassembled WGS sequence"/>
</dbReference>
<dbReference type="InterPro" id="IPR025983">
    <property type="entry name" value="Cys_rich_CPCC"/>
</dbReference>
<comment type="caution">
    <text evidence="2">The sequence shown here is derived from an EMBL/GenBank/DDBJ whole genome shotgun (WGS) entry which is preliminary data.</text>
</comment>
<dbReference type="EMBL" id="ADKM02000089">
    <property type="protein sequence ID" value="EGC02720.1"/>
    <property type="molecule type" value="Genomic_DNA"/>
</dbReference>
<reference evidence="2 3" key="1">
    <citation type="submission" date="2011-02" db="EMBL/GenBank/DDBJ databases">
        <authorList>
            <person name="Nelson K.E."/>
            <person name="Sutton G."/>
            <person name="Torralba M."/>
            <person name="Durkin S."/>
            <person name="Harkins D."/>
            <person name="Montgomery R."/>
            <person name="Ziemer C."/>
            <person name="Klaassens E."/>
            <person name="Ocuiv P."/>
            <person name="Morrison M."/>
        </authorList>
    </citation>
    <scope>NUCLEOTIDE SEQUENCE [LARGE SCALE GENOMIC DNA]</scope>
    <source>
        <strain evidence="2 3">8</strain>
    </source>
</reference>
<dbReference type="RefSeq" id="WP_002850306.1">
    <property type="nucleotide sequence ID" value="NZ_ADKM02000089.1"/>
</dbReference>
<dbReference type="STRING" id="246199.CUS_5067"/>
<dbReference type="AlphaFoldDB" id="E9SDB4"/>
<gene>
    <name evidence="2" type="ORF">CUS_5067</name>
</gene>
<sequence length="130" mass="14486">MLKCPVCGKTVFEEAGDYDICPVCRWENDSLQCKDHNYAGGANDLSVNECRIEYFLQNNARTAGRAKALAEDYASALREIIDNYSGNDRMTSPDAAENERADYASARKSYMDKLNGLMLLLLEKEGGDDI</sequence>
<protein>
    <recommendedName>
        <fullName evidence="1">Cysteine-rich CPCC domain-containing protein</fullName>
    </recommendedName>
</protein>
<evidence type="ECO:0000313" key="3">
    <source>
        <dbReference type="Proteomes" id="UP000004259"/>
    </source>
</evidence>
<evidence type="ECO:0000259" key="1">
    <source>
        <dbReference type="Pfam" id="PF14206"/>
    </source>
</evidence>
<accession>E9SDB4</accession>
<feature type="domain" description="Cysteine-rich CPCC" evidence="1">
    <location>
        <begin position="3"/>
        <end position="54"/>
    </location>
</feature>